<feature type="compositionally biased region" description="Low complexity" evidence="2">
    <location>
        <begin position="1034"/>
        <end position="1050"/>
    </location>
</feature>
<dbReference type="Proteomes" id="UP000001194">
    <property type="component" value="Unassembled WGS sequence"/>
</dbReference>
<dbReference type="EMBL" id="DS547094">
    <property type="protein sequence ID" value="EDR12521.1"/>
    <property type="molecule type" value="Genomic_DNA"/>
</dbReference>
<feature type="compositionally biased region" description="Polar residues" evidence="2">
    <location>
        <begin position="250"/>
        <end position="263"/>
    </location>
</feature>
<feature type="compositionally biased region" description="Acidic residues" evidence="2">
    <location>
        <begin position="227"/>
        <end position="236"/>
    </location>
</feature>
<protein>
    <submittedName>
        <fullName evidence="3">Predicted protein</fullName>
    </submittedName>
</protein>
<evidence type="ECO:0000313" key="4">
    <source>
        <dbReference type="Proteomes" id="UP000001194"/>
    </source>
</evidence>
<dbReference type="OrthoDB" id="2528184at2759"/>
<feature type="compositionally biased region" description="Low complexity" evidence="2">
    <location>
        <begin position="954"/>
        <end position="981"/>
    </location>
</feature>
<feature type="compositionally biased region" description="Low complexity" evidence="2">
    <location>
        <begin position="48"/>
        <end position="66"/>
    </location>
</feature>
<name>B0CYW6_LACBS</name>
<feature type="region of interest" description="Disordered" evidence="2">
    <location>
        <begin position="940"/>
        <end position="1004"/>
    </location>
</feature>
<proteinExistence type="predicted"/>
<feature type="region of interest" description="Disordered" evidence="2">
    <location>
        <begin position="1017"/>
        <end position="1098"/>
    </location>
</feature>
<feature type="region of interest" description="Disordered" evidence="2">
    <location>
        <begin position="678"/>
        <end position="779"/>
    </location>
</feature>
<dbReference type="KEGG" id="lbc:LACBIDRAFT_312026"/>
<feature type="region of interest" description="Disordered" evidence="2">
    <location>
        <begin position="470"/>
        <end position="493"/>
    </location>
</feature>
<dbReference type="AlphaFoldDB" id="B0CYW6"/>
<reference evidence="3 4" key="1">
    <citation type="journal article" date="2008" name="Nature">
        <title>The genome of Laccaria bicolor provides insights into mycorrhizal symbiosis.</title>
        <authorList>
            <person name="Martin F."/>
            <person name="Aerts A."/>
            <person name="Ahren D."/>
            <person name="Brun A."/>
            <person name="Danchin E.G.J."/>
            <person name="Duchaussoy F."/>
            <person name="Gibon J."/>
            <person name="Kohler A."/>
            <person name="Lindquist E."/>
            <person name="Pereda V."/>
            <person name="Salamov A."/>
            <person name="Shapiro H.J."/>
            <person name="Wuyts J."/>
            <person name="Blaudez D."/>
            <person name="Buee M."/>
            <person name="Brokstein P."/>
            <person name="Canbaeck B."/>
            <person name="Cohen D."/>
            <person name="Courty P.E."/>
            <person name="Coutinho P.M."/>
            <person name="Delaruelle C."/>
            <person name="Detter J.C."/>
            <person name="Deveau A."/>
            <person name="DiFazio S."/>
            <person name="Duplessis S."/>
            <person name="Fraissinet-Tachet L."/>
            <person name="Lucic E."/>
            <person name="Frey-Klett P."/>
            <person name="Fourrey C."/>
            <person name="Feussner I."/>
            <person name="Gay G."/>
            <person name="Grimwood J."/>
            <person name="Hoegger P.J."/>
            <person name="Jain P."/>
            <person name="Kilaru S."/>
            <person name="Labbe J."/>
            <person name="Lin Y.C."/>
            <person name="Legue V."/>
            <person name="Le Tacon F."/>
            <person name="Marmeisse R."/>
            <person name="Melayah D."/>
            <person name="Montanini B."/>
            <person name="Muratet M."/>
            <person name="Nehls U."/>
            <person name="Niculita-Hirzel H."/>
            <person name="Oudot-Le Secq M.P."/>
            <person name="Peter M."/>
            <person name="Quesneville H."/>
            <person name="Rajashekar B."/>
            <person name="Reich M."/>
            <person name="Rouhier N."/>
            <person name="Schmutz J."/>
            <person name="Yin T."/>
            <person name="Chalot M."/>
            <person name="Henrissat B."/>
            <person name="Kuees U."/>
            <person name="Lucas S."/>
            <person name="Van de Peer Y."/>
            <person name="Podila G.K."/>
            <person name="Polle A."/>
            <person name="Pukkila P.J."/>
            <person name="Richardson P.M."/>
            <person name="Rouze P."/>
            <person name="Sanders I.R."/>
            <person name="Stajich J.E."/>
            <person name="Tunlid A."/>
            <person name="Tuskan G."/>
            <person name="Grigoriev I.V."/>
        </authorList>
    </citation>
    <scope>NUCLEOTIDE SEQUENCE [LARGE SCALE GENOMIC DNA]</scope>
    <source>
        <strain evidence="4">S238N-H82 / ATCC MYA-4686</strain>
    </source>
</reference>
<dbReference type="STRING" id="486041.B0CYW6"/>
<keyword evidence="1" id="KW-0175">Coiled coil</keyword>
<feature type="compositionally biased region" description="Acidic residues" evidence="2">
    <location>
        <begin position="678"/>
        <end position="705"/>
    </location>
</feature>
<feature type="region of interest" description="Disordered" evidence="2">
    <location>
        <begin position="87"/>
        <end position="115"/>
    </location>
</feature>
<feature type="compositionally biased region" description="Polar residues" evidence="2">
    <location>
        <begin position="708"/>
        <end position="721"/>
    </location>
</feature>
<evidence type="ECO:0000313" key="3">
    <source>
        <dbReference type="EMBL" id="EDR12521.1"/>
    </source>
</evidence>
<feature type="region of interest" description="Disordered" evidence="2">
    <location>
        <begin position="306"/>
        <end position="399"/>
    </location>
</feature>
<feature type="region of interest" description="Disordered" evidence="2">
    <location>
        <begin position="858"/>
        <end position="880"/>
    </location>
</feature>
<sequence length="1237" mass="133993">MEQSTSVNNARDDIAARNRLKAFKLGKGLPSVIPPTGRTHTHARSHSRNASISSISSSSLSSSSNSMTVHDFPSFSFPATSANLAGTTQLANPVPPSKRNSHHRRRSSVSTRHESAEMMGVTIPDLPHCPSDDNVNLGEKDSIRRRALWALEGKPDAPCPKVEIPELSNSDMERLIFDFQTKPSYSAGSSSSYGSGLNSLLVGNKRDSFKLLAASGSSKDQLHTLIEEEEEEEEEEEKGKSQGGPEHSFPSPTSSIEMSLPTTPINPPPIVAVTKSIPSRPRPATLNLRPLSLTPDNLITTVQGLPTPSPTPSPTTGLGSLPLSPSPHNDAATTIVPPAQSTSSRRPILNLKMDHCESPSPMSGQVDNKKPARRSSISYKRSSHGVAINMSGLPTPEMTPTFSRRYSVAESVRSSSSGDDEFFPNPPAQAKPLSVSEQHFLFKSHNALLARITDLERALSTRRLSSGFSINESSRPNSVSSNFSSSSDLGSMSGGASDEMFSFVRDLKSERDELKKDVDGWRTRVSDLEKQLGIMTNRVDAERREAWVARSRVGLLEVEKASLVKRFEAVDDALKSLEEDKRVLQEENKVLHLTNSETKQRVKHLEAEVETLKKQLQVHRFDPLATPTTPRNFDAAHPRMRGLGFTSMDSESSATDVEGDSFDDHQRNFGFMLKAVEEESEADGDEYSEEENGLAGYEDEEESDVDFPTSSSFGSEDNQPRSLARLQMGNAPTNSQPTPLASTNVFVPAGPTHASRASLSKTWTFPKGPVVQGRSQDKEDNSVDRFFGCLEELDADSDGPALTSPSVLTYETSKGIFASGFTYGSADDNAPFFLPGGVGVVAEGPAETAEKRLSAVAEAEEDDNKLGADGGDDDMFGEVGGIRITFTPPEEIEEKLEPKQLQISPVKPASKPPVLPVLNFCGEDEDEEDLGAIPFNFGRSVTSERLPSPPPSQPITISSHSSIPCPTSPRAASPSSIPRSTAFRRSIHSPKISASTPPKPTSGCFVNSLDFSPSAYVTPPTKRGGAMPSFIPQPVSSPSPMRSAPAMSKPKAVPTSTFIPQPLRKPIVAASNGKSQNGTNEHMPMNTRSSHRSPADTTIAAPCSQSFSEIKSVAVYDYPDSVPQPYPSVDSEKSIRSAPSSFSSIMSSPLAARLPFQAFSNFMSWAPRYTDAAISSAPSRSDRQPEAPRPISHKQVFVSREQQLRKLKLRMETEGSLVMRDSVQIHCKRCDDGLVLL</sequence>
<feature type="region of interest" description="Disordered" evidence="2">
    <location>
        <begin position="27"/>
        <end position="67"/>
    </location>
</feature>
<feature type="coiled-coil region" evidence="1">
    <location>
        <begin position="504"/>
        <end position="622"/>
    </location>
</feature>
<dbReference type="InParanoid" id="B0CYW6"/>
<dbReference type="RefSeq" id="XP_001876785.1">
    <property type="nucleotide sequence ID" value="XM_001876750.1"/>
</dbReference>
<feature type="region of interest" description="Disordered" evidence="2">
    <location>
        <begin position="217"/>
        <end position="290"/>
    </location>
</feature>
<feature type="compositionally biased region" description="Polar residues" evidence="2">
    <location>
        <begin position="730"/>
        <end position="745"/>
    </location>
</feature>
<gene>
    <name evidence="3" type="ORF">LACBIDRAFT_312026</name>
</gene>
<dbReference type="HOGENOM" id="CLU_004656_0_0_1"/>
<evidence type="ECO:0000256" key="1">
    <source>
        <dbReference type="SAM" id="Coils"/>
    </source>
</evidence>
<accession>B0CYW6</accession>
<dbReference type="GeneID" id="6072557"/>
<keyword evidence="4" id="KW-1185">Reference proteome</keyword>
<evidence type="ECO:0000256" key="2">
    <source>
        <dbReference type="SAM" id="MobiDB-lite"/>
    </source>
</evidence>
<organism evidence="4">
    <name type="scientific">Laccaria bicolor (strain S238N-H82 / ATCC MYA-4686)</name>
    <name type="common">Bicoloured deceiver</name>
    <name type="synonym">Laccaria laccata var. bicolor</name>
    <dbReference type="NCBI Taxonomy" id="486041"/>
    <lineage>
        <taxon>Eukaryota</taxon>
        <taxon>Fungi</taxon>
        <taxon>Dikarya</taxon>
        <taxon>Basidiomycota</taxon>
        <taxon>Agaricomycotina</taxon>
        <taxon>Agaricomycetes</taxon>
        <taxon>Agaricomycetidae</taxon>
        <taxon>Agaricales</taxon>
        <taxon>Agaricineae</taxon>
        <taxon>Hydnangiaceae</taxon>
        <taxon>Laccaria</taxon>
    </lineage>
</organism>
<feature type="compositionally biased region" description="Low complexity" evidence="2">
    <location>
        <begin position="314"/>
        <end position="327"/>
    </location>
</feature>